<gene>
    <name evidence="1" type="ordered locus">Desru_0541</name>
</gene>
<protein>
    <submittedName>
        <fullName evidence="1">Uncharacterized protein</fullName>
    </submittedName>
</protein>
<dbReference type="Proteomes" id="UP000009234">
    <property type="component" value="Chromosome"/>
</dbReference>
<organism evidence="1 2">
    <name type="scientific">Desulforamulus ruminis (strain ATCC 23193 / DSM 2154 / NCIMB 8452 / DL)</name>
    <name type="common">Desulfotomaculum ruminis</name>
    <dbReference type="NCBI Taxonomy" id="696281"/>
    <lineage>
        <taxon>Bacteria</taxon>
        <taxon>Bacillati</taxon>
        <taxon>Bacillota</taxon>
        <taxon>Clostridia</taxon>
        <taxon>Eubacteriales</taxon>
        <taxon>Peptococcaceae</taxon>
        <taxon>Desulforamulus</taxon>
    </lineage>
</organism>
<dbReference type="EMBL" id="CP002780">
    <property type="protein sequence ID" value="AEG58827.1"/>
    <property type="molecule type" value="Genomic_DNA"/>
</dbReference>
<keyword evidence="2" id="KW-1185">Reference proteome</keyword>
<sequence>MEANDELQSFLVLVERSLRSSDDWLEREIIFACAAGVCGAYYKLGFALNEQQILVLAARLFRYYTETLRKSPYLERLTKASFDHGMFTATLSNVCFLPEPVKDLPELNGVFPGVAQHVLDSVMFRTLEEIVLEQIINSFISFRNSRSEKVLQ</sequence>
<reference evidence="1 2" key="2">
    <citation type="journal article" date="2012" name="Stand. Genomic Sci.">
        <title>Complete genome sequence of the sulfate-reducing firmicute Desulfotomaculum ruminis type strain (DL(T)).</title>
        <authorList>
            <person name="Spring S."/>
            <person name="Visser M."/>
            <person name="Lu M."/>
            <person name="Copeland A."/>
            <person name="Lapidus A."/>
            <person name="Lucas S."/>
            <person name="Cheng J.F."/>
            <person name="Han C."/>
            <person name="Tapia R."/>
            <person name="Goodwin L.A."/>
            <person name="Pitluck S."/>
            <person name="Ivanova N."/>
            <person name="Land M."/>
            <person name="Hauser L."/>
            <person name="Larimer F."/>
            <person name="Rohde M."/>
            <person name="Goker M."/>
            <person name="Detter J.C."/>
            <person name="Kyrpides N.C."/>
            <person name="Woyke T."/>
            <person name="Schaap P.J."/>
            <person name="Plugge C.M."/>
            <person name="Muyzer G."/>
            <person name="Kuever J."/>
            <person name="Pereira I.A."/>
            <person name="Parshina S.N."/>
            <person name="Bernier-Latmani R."/>
            <person name="Stams A.J."/>
            <person name="Klenk H.P."/>
        </authorList>
    </citation>
    <scope>NUCLEOTIDE SEQUENCE [LARGE SCALE GENOMIC DNA]</scope>
    <source>
        <strain evidence="2">ATCC 23193 / DSM 2154 / NCIB 8452 / DL</strain>
    </source>
</reference>
<reference evidence="2" key="1">
    <citation type="submission" date="2011-05" db="EMBL/GenBank/DDBJ databases">
        <title>Complete sequence of Desulfotomaculum ruminis DSM 2154.</title>
        <authorList>
            <person name="Lucas S."/>
            <person name="Copeland A."/>
            <person name="Lapidus A."/>
            <person name="Cheng J.-F."/>
            <person name="Goodwin L."/>
            <person name="Pitluck S."/>
            <person name="Lu M."/>
            <person name="Detter J.C."/>
            <person name="Han C."/>
            <person name="Tapia R."/>
            <person name="Land M."/>
            <person name="Hauser L."/>
            <person name="Kyrpides N."/>
            <person name="Ivanova N."/>
            <person name="Mikhailova N."/>
            <person name="Pagani I."/>
            <person name="Stams A.J.M."/>
            <person name="Plugge C.M."/>
            <person name="Muyzer G."/>
            <person name="Kuever J."/>
            <person name="Parshina S.N."/>
            <person name="Ivanova A.E."/>
            <person name="Nazina T.N."/>
            <person name="Brambilla E."/>
            <person name="Spring S."/>
            <person name="Klenk H.-P."/>
            <person name="Woyke T."/>
        </authorList>
    </citation>
    <scope>NUCLEOTIDE SEQUENCE [LARGE SCALE GENOMIC DNA]</scope>
    <source>
        <strain evidence="2">ATCC 23193 / DSM 2154 / NCIB 8452 / DL</strain>
    </source>
</reference>
<accession>F6DS65</accession>
<dbReference type="KEGG" id="dru:Desru_0541"/>
<name>F6DS65_DESRL</name>
<dbReference type="HOGENOM" id="CLU_1719429_0_0_9"/>
<dbReference type="STRING" id="696281.Desru_0541"/>
<proteinExistence type="predicted"/>
<evidence type="ECO:0000313" key="2">
    <source>
        <dbReference type="Proteomes" id="UP000009234"/>
    </source>
</evidence>
<dbReference type="AlphaFoldDB" id="F6DS65"/>
<evidence type="ECO:0000313" key="1">
    <source>
        <dbReference type="EMBL" id="AEG58827.1"/>
    </source>
</evidence>
<dbReference type="RefSeq" id="WP_013840602.1">
    <property type="nucleotide sequence ID" value="NC_015589.1"/>
</dbReference>